<name>A0A1Q3BYU4_CEPFO</name>
<reference evidence="8" key="1">
    <citation type="submission" date="2016-04" db="EMBL/GenBank/DDBJ databases">
        <title>Cephalotus genome sequencing.</title>
        <authorList>
            <person name="Fukushima K."/>
            <person name="Hasebe M."/>
            <person name="Fang X."/>
        </authorList>
    </citation>
    <scope>NUCLEOTIDE SEQUENCE [LARGE SCALE GENOMIC DNA]</scope>
    <source>
        <strain evidence="8">cv. St1</strain>
    </source>
</reference>
<keyword evidence="8" id="KW-1185">Reference proteome</keyword>
<proteinExistence type="inferred from homology"/>
<dbReference type="GO" id="GO:0009535">
    <property type="term" value="C:chloroplast thylakoid membrane"/>
    <property type="evidence" value="ECO:0007669"/>
    <property type="project" value="TreeGrafter"/>
</dbReference>
<feature type="transmembrane region" description="Helical" evidence="6">
    <location>
        <begin position="70"/>
        <end position="96"/>
    </location>
</feature>
<evidence type="ECO:0000256" key="4">
    <source>
        <dbReference type="ARBA" id="ARBA00022989"/>
    </source>
</evidence>
<evidence type="ECO:0000256" key="1">
    <source>
        <dbReference type="ARBA" id="ARBA00004141"/>
    </source>
</evidence>
<dbReference type="GO" id="GO:0005794">
    <property type="term" value="C:Golgi apparatus"/>
    <property type="evidence" value="ECO:0007669"/>
    <property type="project" value="TreeGrafter"/>
</dbReference>
<keyword evidence="4 6" id="KW-1133">Transmembrane helix</keyword>
<feature type="transmembrane region" description="Helical" evidence="6">
    <location>
        <begin position="41"/>
        <end position="63"/>
    </location>
</feature>
<protein>
    <recommendedName>
        <fullName evidence="6">GDT1 family protein</fullName>
    </recommendedName>
</protein>
<evidence type="ECO:0000313" key="7">
    <source>
        <dbReference type="EMBL" id="GAV72933.1"/>
    </source>
</evidence>
<keyword evidence="5 6" id="KW-0472">Membrane</keyword>
<feature type="transmembrane region" description="Helical" evidence="6">
    <location>
        <begin position="116"/>
        <end position="134"/>
    </location>
</feature>
<dbReference type="PANTHER" id="PTHR12608">
    <property type="entry name" value="TRANSMEMBRANE PROTEIN HTP-1 RELATED"/>
    <property type="match status" value="1"/>
</dbReference>
<sequence length="158" mass="16914">MMLFGFLTFEGSDPAVAALDIASGLQSIPYLQELGNISTSFASAFLLIFFSELGNKTFLYVALLGARNSVAIVFLGTFGALAVMTIVSVVLGPTFHYVDEILPFRFGGTDLPFDDIAAVCLLFYFGVSTLLDAASREGQKADDEQKEAELAVSKFSGN</sequence>
<comment type="caution">
    <text evidence="6">Lacks conserved residue(s) required for the propagation of feature annotation.</text>
</comment>
<organism evidence="7 8">
    <name type="scientific">Cephalotus follicularis</name>
    <name type="common">Albany pitcher plant</name>
    <dbReference type="NCBI Taxonomy" id="3775"/>
    <lineage>
        <taxon>Eukaryota</taxon>
        <taxon>Viridiplantae</taxon>
        <taxon>Streptophyta</taxon>
        <taxon>Embryophyta</taxon>
        <taxon>Tracheophyta</taxon>
        <taxon>Spermatophyta</taxon>
        <taxon>Magnoliopsida</taxon>
        <taxon>eudicotyledons</taxon>
        <taxon>Gunneridae</taxon>
        <taxon>Pentapetalae</taxon>
        <taxon>rosids</taxon>
        <taxon>fabids</taxon>
        <taxon>Oxalidales</taxon>
        <taxon>Cephalotaceae</taxon>
        <taxon>Cephalotus</taxon>
    </lineage>
</organism>
<comment type="caution">
    <text evidence="7">The sequence shown here is derived from an EMBL/GenBank/DDBJ whole genome shotgun (WGS) entry which is preliminary data.</text>
</comment>
<dbReference type="Pfam" id="PF01169">
    <property type="entry name" value="GDT1"/>
    <property type="match status" value="1"/>
</dbReference>
<dbReference type="AlphaFoldDB" id="A0A1Q3BYU4"/>
<dbReference type="InParanoid" id="A0A1Q3BYU4"/>
<evidence type="ECO:0000256" key="2">
    <source>
        <dbReference type="ARBA" id="ARBA00009190"/>
    </source>
</evidence>
<gene>
    <name evidence="7" type="ORF">CFOL_v3_16421</name>
</gene>
<evidence type="ECO:0000256" key="3">
    <source>
        <dbReference type="ARBA" id="ARBA00022692"/>
    </source>
</evidence>
<dbReference type="InterPro" id="IPR001727">
    <property type="entry name" value="GDT1-like"/>
</dbReference>
<dbReference type="GO" id="GO:0032468">
    <property type="term" value="P:Golgi calcium ion homeostasis"/>
    <property type="evidence" value="ECO:0007669"/>
    <property type="project" value="TreeGrafter"/>
</dbReference>
<dbReference type="GO" id="GO:0032472">
    <property type="term" value="P:Golgi calcium ion transport"/>
    <property type="evidence" value="ECO:0007669"/>
    <property type="project" value="TreeGrafter"/>
</dbReference>
<dbReference type="Proteomes" id="UP000187406">
    <property type="component" value="Unassembled WGS sequence"/>
</dbReference>
<comment type="subcellular location">
    <subcellularLocation>
        <location evidence="1 6">Membrane</location>
        <topology evidence="1 6">Multi-pass membrane protein</topology>
    </subcellularLocation>
</comment>
<dbReference type="PANTHER" id="PTHR12608:SF6">
    <property type="entry name" value="PROTEIN PAM71, CHLOROPLASTIC"/>
    <property type="match status" value="1"/>
</dbReference>
<dbReference type="EMBL" id="BDDD01001053">
    <property type="protein sequence ID" value="GAV72933.1"/>
    <property type="molecule type" value="Genomic_DNA"/>
</dbReference>
<evidence type="ECO:0000256" key="5">
    <source>
        <dbReference type="ARBA" id="ARBA00023136"/>
    </source>
</evidence>
<keyword evidence="3 6" id="KW-0812">Transmembrane</keyword>
<evidence type="ECO:0000313" key="8">
    <source>
        <dbReference type="Proteomes" id="UP000187406"/>
    </source>
</evidence>
<dbReference type="OrthoDB" id="442680at2759"/>
<dbReference type="GO" id="GO:0015085">
    <property type="term" value="F:calcium ion transmembrane transporter activity"/>
    <property type="evidence" value="ECO:0007669"/>
    <property type="project" value="TreeGrafter"/>
</dbReference>
<comment type="similarity">
    <text evidence="2 6">Belongs to the GDT1 family.</text>
</comment>
<dbReference type="GO" id="GO:0005384">
    <property type="term" value="F:manganese ion transmembrane transporter activity"/>
    <property type="evidence" value="ECO:0007669"/>
    <property type="project" value="TreeGrafter"/>
</dbReference>
<evidence type="ECO:0000256" key="6">
    <source>
        <dbReference type="RuleBase" id="RU365102"/>
    </source>
</evidence>
<accession>A0A1Q3BYU4</accession>